<dbReference type="Pfam" id="PF12680">
    <property type="entry name" value="SnoaL_2"/>
    <property type="match status" value="1"/>
</dbReference>
<proteinExistence type="predicted"/>
<dbReference type="SUPFAM" id="SSF54427">
    <property type="entry name" value="NTF2-like"/>
    <property type="match status" value="1"/>
</dbReference>
<dbReference type="EMBL" id="BAAAYL010000001">
    <property type="protein sequence ID" value="GAA3373006.1"/>
    <property type="molecule type" value="Genomic_DNA"/>
</dbReference>
<accession>A0ABP6SCU8</accession>
<feature type="domain" description="SnoaL-like" evidence="1">
    <location>
        <begin position="10"/>
        <end position="115"/>
    </location>
</feature>
<evidence type="ECO:0000313" key="2">
    <source>
        <dbReference type="EMBL" id="GAA3373006.1"/>
    </source>
</evidence>
<dbReference type="InterPro" id="IPR037401">
    <property type="entry name" value="SnoaL-like"/>
</dbReference>
<evidence type="ECO:0000259" key="1">
    <source>
        <dbReference type="Pfam" id="PF12680"/>
    </source>
</evidence>
<sequence>MAEHPDCALVRRAYEAFGKGDLDTVGSLMTDDVVHHVPGNNTLSGHHTGRAAVLNLYRETGELTDDTMRVELENVLTDGRGHVMTVHKSFGDHGDRGIEIHEGFFITVVEGKMTDIVECTQDVDEKNAFWGS</sequence>
<reference evidence="3" key="1">
    <citation type="journal article" date="2019" name="Int. J. Syst. Evol. Microbiol.">
        <title>The Global Catalogue of Microorganisms (GCM) 10K type strain sequencing project: providing services to taxonomists for standard genome sequencing and annotation.</title>
        <authorList>
            <consortium name="The Broad Institute Genomics Platform"/>
            <consortium name="The Broad Institute Genome Sequencing Center for Infectious Disease"/>
            <person name="Wu L."/>
            <person name="Ma J."/>
        </authorList>
    </citation>
    <scope>NUCLEOTIDE SEQUENCE [LARGE SCALE GENOMIC DNA]</scope>
    <source>
        <strain evidence="3">JCM 9651</strain>
    </source>
</reference>
<protein>
    <recommendedName>
        <fullName evidence="1">SnoaL-like domain-containing protein</fullName>
    </recommendedName>
</protein>
<name>A0ABP6SCU8_9ACTN</name>
<dbReference type="RefSeq" id="WP_345037833.1">
    <property type="nucleotide sequence ID" value="NZ_BAAAYL010000001.1"/>
</dbReference>
<dbReference type="InterPro" id="IPR032710">
    <property type="entry name" value="NTF2-like_dom_sf"/>
</dbReference>
<organism evidence="2 3">
    <name type="scientific">Streptomyces sannanensis</name>
    <dbReference type="NCBI Taxonomy" id="285536"/>
    <lineage>
        <taxon>Bacteria</taxon>
        <taxon>Bacillati</taxon>
        <taxon>Actinomycetota</taxon>
        <taxon>Actinomycetes</taxon>
        <taxon>Kitasatosporales</taxon>
        <taxon>Streptomycetaceae</taxon>
        <taxon>Streptomyces</taxon>
    </lineage>
</organism>
<comment type="caution">
    <text evidence="2">The sequence shown here is derived from an EMBL/GenBank/DDBJ whole genome shotgun (WGS) entry which is preliminary data.</text>
</comment>
<gene>
    <name evidence="2" type="ORF">GCM10020367_31240</name>
</gene>
<keyword evidence="3" id="KW-1185">Reference proteome</keyword>
<evidence type="ECO:0000313" key="3">
    <source>
        <dbReference type="Proteomes" id="UP001499990"/>
    </source>
</evidence>
<dbReference type="Proteomes" id="UP001499990">
    <property type="component" value="Unassembled WGS sequence"/>
</dbReference>
<dbReference type="Gene3D" id="3.10.450.50">
    <property type="match status" value="1"/>
</dbReference>